<dbReference type="EMBL" id="FQXJ01000004">
    <property type="protein sequence ID" value="SHH60616.1"/>
    <property type="molecule type" value="Genomic_DNA"/>
</dbReference>
<dbReference type="InterPro" id="IPR011907">
    <property type="entry name" value="RNase_III"/>
</dbReference>
<dbReference type="Proteomes" id="UP000183954">
    <property type="component" value="Unassembled WGS sequence"/>
</dbReference>
<evidence type="ECO:0000313" key="14">
    <source>
        <dbReference type="Proteomes" id="UP000183954"/>
    </source>
</evidence>
<dbReference type="AlphaFoldDB" id="A0A1M5UCR1"/>
<dbReference type="GO" id="GO:0046872">
    <property type="term" value="F:metal ion binding"/>
    <property type="evidence" value="ECO:0007669"/>
    <property type="project" value="UniProtKB-KW"/>
</dbReference>
<evidence type="ECO:0000256" key="1">
    <source>
        <dbReference type="ARBA" id="ARBA00000109"/>
    </source>
</evidence>
<comment type="catalytic activity">
    <reaction evidence="1 9">
        <text>Endonucleolytic cleavage to 5'-phosphomonoester.</text>
        <dbReference type="EC" id="3.1.26.3"/>
    </reaction>
</comment>
<keyword evidence="9" id="KW-0699">rRNA-binding</keyword>
<sequence>MVEKKSNITENSKKTGGRSGRKKYALTSLKLEPGVKLAKRLELGIPPNRLFTTALTHPSYVFENPQFGKENNQRLEFLGDAILDFVVAEYLYLSYPDRPEGELTKMRAAVVNETTLARKAHEIELGQELLLGKGELVSGGRERPSILADAWEAVIGAIYLQYGFQEARRVILELLKPSIDEVAKGNYGDYKTVLQEKAQREEKEVSYQILLEEGPDHNKCFTAGVFIEGDLKGKGMGRTKKEAEQHAAKQVLDRWGSENDDKT</sequence>
<feature type="active site" evidence="9">
    <location>
        <position position="80"/>
    </location>
</feature>
<keyword evidence="9" id="KW-0963">Cytoplasm</keyword>
<dbReference type="CDD" id="cd10845">
    <property type="entry name" value="DSRM_RNAse_III_family"/>
    <property type="match status" value="1"/>
</dbReference>
<evidence type="ECO:0000256" key="5">
    <source>
        <dbReference type="ARBA" id="ARBA00022722"/>
    </source>
</evidence>
<dbReference type="OrthoDB" id="9805026at2"/>
<dbReference type="RefSeq" id="WP_143187545.1">
    <property type="nucleotide sequence ID" value="NZ_FQXJ01000004.1"/>
</dbReference>
<comment type="cofactor">
    <cofactor evidence="9">
        <name>Mg(2+)</name>
        <dbReference type="ChEBI" id="CHEBI:18420"/>
    </cofactor>
</comment>
<dbReference type="Pfam" id="PF00035">
    <property type="entry name" value="dsrm"/>
    <property type="match status" value="1"/>
</dbReference>
<evidence type="ECO:0000256" key="9">
    <source>
        <dbReference type="HAMAP-Rule" id="MF_00104"/>
    </source>
</evidence>
<dbReference type="SMART" id="SM00358">
    <property type="entry name" value="DSRM"/>
    <property type="match status" value="1"/>
</dbReference>
<comment type="function">
    <text evidence="9">Digests double-stranded RNA. Involved in the processing of primary rRNA transcript to yield the immediate precursors to the large and small rRNAs (23S and 16S). Processes some mRNAs, and tRNAs when they are encoded in the rRNA operon. Processes pre-crRNA and tracrRNA of type II CRISPR loci if present in the organism.</text>
</comment>
<dbReference type="SMART" id="SM00535">
    <property type="entry name" value="RIBOc"/>
    <property type="match status" value="1"/>
</dbReference>
<dbReference type="PANTHER" id="PTHR11207:SF0">
    <property type="entry name" value="RIBONUCLEASE 3"/>
    <property type="match status" value="1"/>
</dbReference>
<dbReference type="GO" id="GO:0005737">
    <property type="term" value="C:cytoplasm"/>
    <property type="evidence" value="ECO:0007669"/>
    <property type="project" value="UniProtKB-SubCell"/>
</dbReference>
<keyword evidence="14" id="KW-1185">Reference proteome</keyword>
<evidence type="ECO:0000259" key="12">
    <source>
        <dbReference type="PROSITE" id="PS50142"/>
    </source>
</evidence>
<proteinExistence type="inferred from homology"/>
<comment type="subcellular location">
    <subcellularLocation>
        <location evidence="9">Cytoplasm</location>
    </subcellularLocation>
</comment>
<evidence type="ECO:0000256" key="4">
    <source>
        <dbReference type="ARBA" id="ARBA00022664"/>
    </source>
</evidence>
<feature type="compositionally biased region" description="Basic and acidic residues" evidence="10">
    <location>
        <begin position="1"/>
        <end position="13"/>
    </location>
</feature>
<evidence type="ECO:0000256" key="10">
    <source>
        <dbReference type="SAM" id="MobiDB-lite"/>
    </source>
</evidence>
<reference evidence="14" key="1">
    <citation type="submission" date="2016-11" db="EMBL/GenBank/DDBJ databases">
        <authorList>
            <person name="Varghese N."/>
            <person name="Submissions S."/>
        </authorList>
    </citation>
    <scope>NUCLEOTIDE SEQUENCE [LARGE SCALE GENOMIC DNA]</scope>
    <source>
        <strain evidence="14">DSM 15449</strain>
    </source>
</reference>
<comment type="subunit">
    <text evidence="9">Homodimer.</text>
</comment>
<organism evidence="13 14">
    <name type="scientific">Desulfosporosinus lacus DSM 15449</name>
    <dbReference type="NCBI Taxonomy" id="1121420"/>
    <lineage>
        <taxon>Bacteria</taxon>
        <taxon>Bacillati</taxon>
        <taxon>Bacillota</taxon>
        <taxon>Clostridia</taxon>
        <taxon>Eubacteriales</taxon>
        <taxon>Desulfitobacteriaceae</taxon>
        <taxon>Desulfosporosinus</taxon>
    </lineage>
</organism>
<evidence type="ECO:0000256" key="6">
    <source>
        <dbReference type="ARBA" id="ARBA00022759"/>
    </source>
</evidence>
<dbReference type="NCBIfam" id="TIGR02191">
    <property type="entry name" value="RNaseIII"/>
    <property type="match status" value="1"/>
</dbReference>
<dbReference type="GO" id="GO:0008033">
    <property type="term" value="P:tRNA processing"/>
    <property type="evidence" value="ECO:0007669"/>
    <property type="project" value="UniProtKB-KW"/>
</dbReference>
<evidence type="ECO:0000313" key="13">
    <source>
        <dbReference type="EMBL" id="SHH60616.1"/>
    </source>
</evidence>
<evidence type="ECO:0000256" key="8">
    <source>
        <dbReference type="ARBA" id="ARBA00022884"/>
    </source>
</evidence>
<accession>A0A1M5UCR1</accession>
<dbReference type="SUPFAM" id="SSF69065">
    <property type="entry name" value="RNase III domain-like"/>
    <property type="match status" value="1"/>
</dbReference>
<feature type="region of interest" description="Disordered" evidence="10">
    <location>
        <begin position="235"/>
        <end position="263"/>
    </location>
</feature>
<feature type="domain" description="DRBM" evidence="11">
    <location>
        <begin position="189"/>
        <end position="257"/>
    </location>
</feature>
<gene>
    <name evidence="9" type="primary">rnc</name>
    <name evidence="13" type="ORF">SAMN02746098_00902</name>
</gene>
<keyword evidence="9" id="KW-0479">Metal-binding</keyword>
<evidence type="ECO:0000259" key="11">
    <source>
        <dbReference type="PROSITE" id="PS50137"/>
    </source>
</evidence>
<dbReference type="PROSITE" id="PS50137">
    <property type="entry name" value="DS_RBD"/>
    <property type="match status" value="1"/>
</dbReference>
<feature type="binding site" evidence="9">
    <location>
        <position position="149"/>
    </location>
    <ligand>
        <name>Mg(2+)</name>
        <dbReference type="ChEBI" id="CHEBI:18420"/>
    </ligand>
</feature>
<dbReference type="EC" id="3.1.26.3" evidence="9"/>
<dbReference type="GO" id="GO:0010468">
    <property type="term" value="P:regulation of gene expression"/>
    <property type="evidence" value="ECO:0007669"/>
    <property type="project" value="TreeGrafter"/>
</dbReference>
<keyword evidence="5 9" id="KW-0540">Nuclease</keyword>
<dbReference type="InterPro" id="IPR014720">
    <property type="entry name" value="dsRBD_dom"/>
</dbReference>
<dbReference type="Pfam" id="PF14622">
    <property type="entry name" value="Ribonucleas_3_3"/>
    <property type="match status" value="1"/>
</dbReference>
<name>A0A1M5UCR1_9FIRM</name>
<dbReference type="STRING" id="1121420.SAMN02746098_00902"/>
<evidence type="ECO:0000256" key="7">
    <source>
        <dbReference type="ARBA" id="ARBA00022801"/>
    </source>
</evidence>
<keyword evidence="3 9" id="KW-0698">rRNA processing</keyword>
<dbReference type="HAMAP" id="MF_00104">
    <property type="entry name" value="RNase_III"/>
    <property type="match status" value="1"/>
</dbReference>
<evidence type="ECO:0000256" key="2">
    <source>
        <dbReference type="ARBA" id="ARBA00010183"/>
    </source>
</evidence>
<dbReference type="GO" id="GO:0006364">
    <property type="term" value="P:rRNA processing"/>
    <property type="evidence" value="ECO:0007669"/>
    <property type="project" value="UniProtKB-UniRule"/>
</dbReference>
<keyword evidence="9" id="KW-0460">Magnesium</keyword>
<dbReference type="Gene3D" id="3.30.160.20">
    <property type="match status" value="1"/>
</dbReference>
<evidence type="ECO:0000256" key="3">
    <source>
        <dbReference type="ARBA" id="ARBA00022552"/>
    </source>
</evidence>
<dbReference type="CDD" id="cd00593">
    <property type="entry name" value="RIBOc"/>
    <property type="match status" value="1"/>
</dbReference>
<keyword evidence="7 9" id="KW-0378">Hydrolase</keyword>
<dbReference type="Gene3D" id="1.10.1520.10">
    <property type="entry name" value="Ribonuclease III domain"/>
    <property type="match status" value="1"/>
</dbReference>
<dbReference type="GO" id="GO:0004525">
    <property type="term" value="F:ribonuclease III activity"/>
    <property type="evidence" value="ECO:0007669"/>
    <property type="project" value="UniProtKB-UniRule"/>
</dbReference>
<feature type="domain" description="RNase III" evidence="12">
    <location>
        <begin position="34"/>
        <end position="163"/>
    </location>
</feature>
<dbReference type="GO" id="GO:0003725">
    <property type="term" value="F:double-stranded RNA binding"/>
    <property type="evidence" value="ECO:0007669"/>
    <property type="project" value="TreeGrafter"/>
</dbReference>
<dbReference type="PROSITE" id="PS50142">
    <property type="entry name" value="RNASE_3_2"/>
    <property type="match status" value="1"/>
</dbReference>
<comment type="similarity">
    <text evidence="2">Belongs to the ribonuclease III family.</text>
</comment>
<dbReference type="GO" id="GO:0019843">
    <property type="term" value="F:rRNA binding"/>
    <property type="evidence" value="ECO:0007669"/>
    <property type="project" value="UniProtKB-KW"/>
</dbReference>
<dbReference type="PANTHER" id="PTHR11207">
    <property type="entry name" value="RIBONUCLEASE III"/>
    <property type="match status" value="1"/>
</dbReference>
<dbReference type="GO" id="GO:0006397">
    <property type="term" value="P:mRNA processing"/>
    <property type="evidence" value="ECO:0007669"/>
    <property type="project" value="UniProtKB-UniRule"/>
</dbReference>
<keyword evidence="6 9" id="KW-0255">Endonuclease</keyword>
<dbReference type="InterPro" id="IPR036389">
    <property type="entry name" value="RNase_III_sf"/>
</dbReference>
<dbReference type="PROSITE" id="PS00517">
    <property type="entry name" value="RNASE_3_1"/>
    <property type="match status" value="1"/>
</dbReference>
<keyword evidence="9" id="KW-0819">tRNA processing</keyword>
<protein>
    <recommendedName>
        <fullName evidence="9">Ribonuclease 3</fullName>
        <ecNumber evidence="9">3.1.26.3</ecNumber>
    </recommendedName>
    <alternativeName>
        <fullName evidence="9">Ribonuclease III</fullName>
        <shortName evidence="9">RNase III</shortName>
    </alternativeName>
</protein>
<dbReference type="FunFam" id="1.10.1520.10:FF:000001">
    <property type="entry name" value="Ribonuclease 3"/>
    <property type="match status" value="1"/>
</dbReference>
<keyword evidence="4 9" id="KW-0507">mRNA processing</keyword>
<feature type="region of interest" description="Disordered" evidence="10">
    <location>
        <begin position="1"/>
        <end position="22"/>
    </location>
</feature>
<feature type="binding site" evidence="9">
    <location>
        <position position="76"/>
    </location>
    <ligand>
        <name>Mg(2+)</name>
        <dbReference type="ChEBI" id="CHEBI:18420"/>
    </ligand>
</feature>
<feature type="active site" evidence="9">
    <location>
        <position position="152"/>
    </location>
</feature>
<feature type="binding site" evidence="9">
    <location>
        <position position="152"/>
    </location>
    <ligand>
        <name>Mg(2+)</name>
        <dbReference type="ChEBI" id="CHEBI:18420"/>
    </ligand>
</feature>
<keyword evidence="8 9" id="KW-0694">RNA-binding</keyword>
<dbReference type="InterPro" id="IPR000999">
    <property type="entry name" value="RNase_III_dom"/>
</dbReference>
<dbReference type="SUPFAM" id="SSF54768">
    <property type="entry name" value="dsRNA-binding domain-like"/>
    <property type="match status" value="1"/>
</dbReference>